<accession>A0A3N4ZMR7</accession>
<keyword evidence="2" id="KW-1185">Reference proteome</keyword>
<evidence type="ECO:0000313" key="2">
    <source>
        <dbReference type="Proteomes" id="UP000280501"/>
    </source>
</evidence>
<organism evidence="1 2">
    <name type="scientific">Myceligenerans xiligouense</name>
    <dbReference type="NCBI Taxonomy" id="253184"/>
    <lineage>
        <taxon>Bacteria</taxon>
        <taxon>Bacillati</taxon>
        <taxon>Actinomycetota</taxon>
        <taxon>Actinomycetes</taxon>
        <taxon>Micrococcales</taxon>
        <taxon>Promicromonosporaceae</taxon>
        <taxon>Myceligenerans</taxon>
    </lineage>
</organism>
<dbReference type="EMBL" id="RKQZ01000001">
    <property type="protein sequence ID" value="RPF21221.1"/>
    <property type="molecule type" value="Genomic_DNA"/>
</dbReference>
<name>A0A3N4ZMR7_9MICO</name>
<dbReference type="AlphaFoldDB" id="A0A3N4ZMR7"/>
<gene>
    <name evidence="1" type="ORF">EDD34_1844</name>
</gene>
<proteinExistence type="predicted"/>
<protein>
    <submittedName>
        <fullName evidence="1">Uncharacterized protein</fullName>
    </submittedName>
</protein>
<sequence length="54" mass="6168">MRCDLRETDLTFRVNALVAYTFRQEGSIPGRFVSSVRATKVLLRADRLAVQIAR</sequence>
<comment type="caution">
    <text evidence="1">The sequence shown here is derived from an EMBL/GenBank/DDBJ whole genome shotgun (WGS) entry which is preliminary data.</text>
</comment>
<evidence type="ECO:0000313" key="1">
    <source>
        <dbReference type="EMBL" id="RPF21221.1"/>
    </source>
</evidence>
<dbReference type="Proteomes" id="UP000280501">
    <property type="component" value="Unassembled WGS sequence"/>
</dbReference>
<reference evidence="1 2" key="1">
    <citation type="submission" date="2018-11" db="EMBL/GenBank/DDBJ databases">
        <title>Sequencing the genomes of 1000 actinobacteria strains.</title>
        <authorList>
            <person name="Klenk H.-P."/>
        </authorList>
    </citation>
    <scope>NUCLEOTIDE SEQUENCE [LARGE SCALE GENOMIC DNA]</scope>
    <source>
        <strain evidence="1 2">DSM 15700</strain>
    </source>
</reference>